<accession>A0A161X6A9</accession>
<dbReference type="InterPro" id="IPR052535">
    <property type="entry name" value="Bacilysin_H2HPP_isomerase"/>
</dbReference>
<gene>
    <name evidence="2" type="ORF">CLMAG_50960</name>
</gene>
<sequence>MIVKNEEVKFITVGEGVERKILATGGSMMTVEVRFKKGGIGAVHTHPHEQVSYVLEGSFEFDLEGEKHIIKAGDTYYIKPNQAHGVVALEDSVILDIFTPQREDFLK</sequence>
<dbReference type="Gene3D" id="2.60.120.10">
    <property type="entry name" value="Jelly Rolls"/>
    <property type="match status" value="1"/>
</dbReference>
<dbReference type="SUPFAM" id="SSF51182">
    <property type="entry name" value="RmlC-like cupins"/>
    <property type="match status" value="1"/>
</dbReference>
<dbReference type="PANTHER" id="PTHR40112">
    <property type="entry name" value="H2HPP ISOMERASE"/>
    <property type="match status" value="1"/>
</dbReference>
<proteinExistence type="predicted"/>
<organism evidence="2 3">
    <name type="scientific">Clostridium magnum DSM 2767</name>
    <dbReference type="NCBI Taxonomy" id="1121326"/>
    <lineage>
        <taxon>Bacteria</taxon>
        <taxon>Bacillati</taxon>
        <taxon>Bacillota</taxon>
        <taxon>Clostridia</taxon>
        <taxon>Eubacteriales</taxon>
        <taxon>Clostridiaceae</taxon>
        <taxon>Clostridium</taxon>
    </lineage>
</organism>
<protein>
    <submittedName>
        <fullName evidence="2">Cupin domain protein</fullName>
    </submittedName>
</protein>
<reference evidence="2 3" key="1">
    <citation type="submission" date="2016-04" db="EMBL/GenBank/DDBJ databases">
        <title>Genome sequence of Clostridium magnum DSM 2767.</title>
        <authorList>
            <person name="Poehlein A."/>
            <person name="Uhlig R."/>
            <person name="Fischer R."/>
            <person name="Bahl H."/>
            <person name="Daniel R."/>
        </authorList>
    </citation>
    <scope>NUCLEOTIDE SEQUENCE [LARGE SCALE GENOMIC DNA]</scope>
    <source>
        <strain evidence="2 3">DSM 2767</strain>
    </source>
</reference>
<evidence type="ECO:0000313" key="3">
    <source>
        <dbReference type="Proteomes" id="UP000076603"/>
    </source>
</evidence>
<dbReference type="PIRSF" id="PIRSF029883">
    <property type="entry name" value="KdgF"/>
    <property type="match status" value="1"/>
</dbReference>
<dbReference type="OrthoDB" id="9811153at2"/>
<dbReference type="EMBL" id="LWAE01000008">
    <property type="protein sequence ID" value="KZL89596.1"/>
    <property type="molecule type" value="Genomic_DNA"/>
</dbReference>
<dbReference type="InterPro" id="IPR014710">
    <property type="entry name" value="RmlC-like_jellyroll"/>
</dbReference>
<dbReference type="CDD" id="cd02238">
    <property type="entry name" value="cupin_KdgF"/>
    <property type="match status" value="1"/>
</dbReference>
<dbReference type="InterPro" id="IPR013096">
    <property type="entry name" value="Cupin_2"/>
</dbReference>
<name>A0A161X6A9_9CLOT</name>
<evidence type="ECO:0000259" key="1">
    <source>
        <dbReference type="Pfam" id="PF07883"/>
    </source>
</evidence>
<dbReference type="InterPro" id="IPR025499">
    <property type="entry name" value="KdgF"/>
</dbReference>
<evidence type="ECO:0000313" key="2">
    <source>
        <dbReference type="EMBL" id="KZL89596.1"/>
    </source>
</evidence>
<dbReference type="Proteomes" id="UP000076603">
    <property type="component" value="Unassembled WGS sequence"/>
</dbReference>
<dbReference type="AlphaFoldDB" id="A0A161X6A9"/>
<dbReference type="STRING" id="1121326.CLMAG_50960"/>
<dbReference type="Pfam" id="PF07883">
    <property type="entry name" value="Cupin_2"/>
    <property type="match status" value="1"/>
</dbReference>
<dbReference type="PATRIC" id="fig|1121326.3.peg.5151"/>
<keyword evidence="3" id="KW-1185">Reference proteome</keyword>
<dbReference type="RefSeq" id="WP_066628740.1">
    <property type="nucleotide sequence ID" value="NZ_FQXL01000007.1"/>
</dbReference>
<comment type="caution">
    <text evidence="2">The sequence shown here is derived from an EMBL/GenBank/DDBJ whole genome shotgun (WGS) entry which is preliminary data.</text>
</comment>
<feature type="domain" description="Cupin type-2" evidence="1">
    <location>
        <begin position="32"/>
        <end position="93"/>
    </location>
</feature>
<dbReference type="InterPro" id="IPR011051">
    <property type="entry name" value="RmlC_Cupin_sf"/>
</dbReference>
<dbReference type="PANTHER" id="PTHR40112:SF1">
    <property type="entry name" value="H2HPP ISOMERASE"/>
    <property type="match status" value="1"/>
</dbReference>